<dbReference type="AlphaFoldDB" id="A0A2H0V583"/>
<dbReference type="EMBL" id="PFAP01000011">
    <property type="protein sequence ID" value="PIR94267.1"/>
    <property type="molecule type" value="Genomic_DNA"/>
</dbReference>
<protein>
    <submittedName>
        <fullName evidence="1">Uncharacterized protein</fullName>
    </submittedName>
</protein>
<dbReference type="Proteomes" id="UP000229901">
    <property type="component" value="Unassembled WGS sequence"/>
</dbReference>
<name>A0A2H0V583_9BACT</name>
<evidence type="ECO:0000313" key="1">
    <source>
        <dbReference type="EMBL" id="PIR94267.1"/>
    </source>
</evidence>
<proteinExistence type="predicted"/>
<evidence type="ECO:0000313" key="2">
    <source>
        <dbReference type="Proteomes" id="UP000229901"/>
    </source>
</evidence>
<reference evidence="2" key="1">
    <citation type="submission" date="2017-09" db="EMBL/GenBank/DDBJ databases">
        <title>Depth-based differentiation of microbial function through sediment-hosted aquifers and enrichment of novel symbionts in the deep terrestrial subsurface.</title>
        <authorList>
            <person name="Probst A.J."/>
            <person name="Ladd B."/>
            <person name="Jarett J.K."/>
            <person name="Geller-Mcgrath D.E."/>
            <person name="Sieber C.M.K."/>
            <person name="Emerson J.B."/>
            <person name="Anantharaman K."/>
            <person name="Thomas B.C."/>
            <person name="Malmstrom R."/>
            <person name="Stieglmeier M."/>
            <person name="Klingl A."/>
            <person name="Woyke T."/>
            <person name="Ryan C.M."/>
            <person name="Banfield J.F."/>
        </authorList>
    </citation>
    <scope>NUCLEOTIDE SEQUENCE [LARGE SCALE GENOMIC DNA]</scope>
</reference>
<gene>
    <name evidence="1" type="ORF">COT97_02130</name>
</gene>
<sequence length="78" mass="9213">MPKHKEWLEQRISDEEHDAMESWCCGIDVQVVGDGRSEVREYYKKGRGRDKEAWIVNRSGCSVFVGFLDPEWMFFIRG</sequence>
<accession>A0A2H0V583</accession>
<comment type="caution">
    <text evidence="1">The sequence shown here is derived from an EMBL/GenBank/DDBJ whole genome shotgun (WGS) entry which is preliminary data.</text>
</comment>
<organism evidence="1 2">
    <name type="scientific">Candidatus Falkowbacteria bacterium CG10_big_fil_rev_8_21_14_0_10_39_11</name>
    <dbReference type="NCBI Taxonomy" id="1974565"/>
    <lineage>
        <taxon>Bacteria</taxon>
        <taxon>Candidatus Falkowiibacteriota</taxon>
    </lineage>
</organism>